<evidence type="ECO:0000259" key="2">
    <source>
        <dbReference type="Pfam" id="PF00625"/>
    </source>
</evidence>
<feature type="domain" description="Guanylate kinase/L-type calcium channel beta subunit" evidence="2">
    <location>
        <begin position="2"/>
        <end position="55"/>
    </location>
</feature>
<evidence type="ECO:0000313" key="3">
    <source>
        <dbReference type="EMBL" id="KID70461.1"/>
    </source>
</evidence>
<dbReference type="InterPro" id="IPR027417">
    <property type="entry name" value="P-loop_NTPase"/>
</dbReference>
<dbReference type="EMBL" id="AZNF01000001">
    <property type="protein sequence ID" value="KID70461.1"/>
    <property type="molecule type" value="Genomic_DNA"/>
</dbReference>
<dbReference type="AlphaFoldDB" id="A0A0B4FXQ5"/>
<reference evidence="3 4" key="1">
    <citation type="journal article" date="2014" name="Proc. Natl. Acad. Sci. U.S.A.">
        <title>Trajectory and genomic determinants of fungal-pathogen speciation and host adaptation.</title>
        <authorList>
            <person name="Hu X."/>
            <person name="Xiao G."/>
            <person name="Zheng P."/>
            <person name="Shang Y."/>
            <person name="Su Y."/>
            <person name="Zhang X."/>
            <person name="Liu X."/>
            <person name="Zhan S."/>
            <person name="St Leger R.J."/>
            <person name="Wang C."/>
        </authorList>
    </citation>
    <scope>NUCLEOTIDE SEQUENCE [LARGE SCALE GENOMIC DNA]</scope>
    <source>
        <strain evidence="3 4">ARSEF 549</strain>
    </source>
</reference>
<sequence>MEGVKQMKADHGIDARYIFIKPPRFEEVEMRLRRPGTENEEDIKKRLVQARPRLSTPPRRAFIILS</sequence>
<name>A0A0B4FXQ5_METAF</name>
<protein>
    <submittedName>
        <fullName evidence="3">Guanylate kinase</fullName>
    </submittedName>
</protein>
<dbReference type="Pfam" id="PF00625">
    <property type="entry name" value="Guanylate_kin"/>
    <property type="match status" value="1"/>
</dbReference>
<dbReference type="HOGENOM" id="CLU_2831703_0_0_1"/>
<gene>
    <name evidence="3" type="ORF">MAN_00060</name>
</gene>
<proteinExistence type="predicted"/>
<dbReference type="Proteomes" id="UP000031186">
    <property type="component" value="Unassembled WGS sequence"/>
</dbReference>
<keyword evidence="3" id="KW-0418">Kinase</keyword>
<dbReference type="PANTHER" id="PTHR23117">
    <property type="entry name" value="GUANYLATE KINASE-RELATED"/>
    <property type="match status" value="1"/>
</dbReference>
<dbReference type="SUPFAM" id="SSF52540">
    <property type="entry name" value="P-loop containing nucleoside triphosphate hydrolases"/>
    <property type="match status" value="1"/>
</dbReference>
<dbReference type="GO" id="GO:0005829">
    <property type="term" value="C:cytosol"/>
    <property type="evidence" value="ECO:0007669"/>
    <property type="project" value="TreeGrafter"/>
</dbReference>
<organism evidence="3 4">
    <name type="scientific">Metarhizium anisopliae (strain ARSEF 549)</name>
    <dbReference type="NCBI Taxonomy" id="3151832"/>
    <lineage>
        <taxon>Eukaryota</taxon>
        <taxon>Fungi</taxon>
        <taxon>Dikarya</taxon>
        <taxon>Ascomycota</taxon>
        <taxon>Pezizomycotina</taxon>
        <taxon>Sordariomycetes</taxon>
        <taxon>Hypocreomycetidae</taxon>
        <taxon>Hypocreales</taxon>
        <taxon>Clavicipitaceae</taxon>
        <taxon>Metarhizium</taxon>
    </lineage>
</organism>
<evidence type="ECO:0000313" key="4">
    <source>
        <dbReference type="Proteomes" id="UP000031186"/>
    </source>
</evidence>
<dbReference type="Gene3D" id="3.40.50.300">
    <property type="entry name" value="P-loop containing nucleotide triphosphate hydrolases"/>
    <property type="match status" value="1"/>
</dbReference>
<comment type="caution">
    <text evidence="3">The sequence shown here is derived from an EMBL/GenBank/DDBJ whole genome shotgun (WGS) entry which is preliminary data.</text>
</comment>
<dbReference type="GO" id="GO:0004385">
    <property type="term" value="F:GMP kinase activity"/>
    <property type="evidence" value="ECO:0007669"/>
    <property type="project" value="TreeGrafter"/>
</dbReference>
<accession>A0A0B4FXQ5</accession>
<dbReference type="InterPro" id="IPR008145">
    <property type="entry name" value="GK/Ca_channel_bsu"/>
</dbReference>
<keyword evidence="4" id="KW-1185">Reference proteome</keyword>
<dbReference type="VEuPathDB" id="FungiDB:MAN_00060"/>
<evidence type="ECO:0000256" key="1">
    <source>
        <dbReference type="ARBA" id="ARBA00022679"/>
    </source>
</evidence>
<feature type="non-terminal residue" evidence="3">
    <location>
        <position position="1"/>
    </location>
</feature>
<dbReference type="PANTHER" id="PTHR23117:SF13">
    <property type="entry name" value="GUANYLATE KINASE"/>
    <property type="match status" value="1"/>
</dbReference>
<keyword evidence="1" id="KW-0808">Transferase</keyword>